<evidence type="ECO:0000256" key="1">
    <source>
        <dbReference type="ARBA" id="ARBA00006869"/>
    </source>
</evidence>
<protein>
    <submittedName>
        <fullName evidence="2">Darcynin 1</fullName>
    </submittedName>
</protein>
<dbReference type="GeneID" id="300654939"/>
<dbReference type="RefSeq" id="WP_027843300.1">
    <property type="nucleotide sequence ID" value="NZ_BMHN01000001.1"/>
</dbReference>
<dbReference type="OrthoDB" id="73186at2"/>
<keyword evidence="3" id="KW-1185">Reference proteome</keyword>
<organism evidence="2 3">
    <name type="scientific">Pyruvatibacter mobilis</name>
    <dbReference type="NCBI Taxonomy" id="1712261"/>
    <lineage>
        <taxon>Bacteria</taxon>
        <taxon>Pseudomonadati</taxon>
        <taxon>Pseudomonadota</taxon>
        <taxon>Alphaproteobacteria</taxon>
        <taxon>Hyphomicrobiales</taxon>
        <taxon>Parvibaculaceae</taxon>
        <taxon>Pyruvatibacter</taxon>
    </lineage>
</organism>
<gene>
    <name evidence="2" type="ORF">GTQ45_07590</name>
</gene>
<dbReference type="InterPro" id="IPR031409">
    <property type="entry name" value="Darcynin"/>
</dbReference>
<dbReference type="AlphaFoldDB" id="A0A845QAC4"/>
<sequence>MGDVYTIFILLRARTAWLKLSHAERAAIGRAAFARRFDGMTVRYFDAEAFTAQCSDVLVVETPRLDDHRRLMDHLRDSEIFAHPYFDLVSVIPAVEDVYRDLSPAAAQGG</sequence>
<reference evidence="2 3" key="1">
    <citation type="journal article" date="2016" name="Int. J. Syst. Evol. Microbiol.">
        <title>Pyruvatibacter mobilis gen. nov., sp. nov., a marine bacterium from the culture broth of Picochlorum sp. 122.</title>
        <authorList>
            <person name="Wang G."/>
            <person name="Tang M."/>
            <person name="Wu H."/>
            <person name="Dai S."/>
            <person name="Li T."/>
            <person name="Chen C."/>
            <person name="He H."/>
            <person name="Fan J."/>
            <person name="Xiang W."/>
            <person name="Li X."/>
        </authorList>
    </citation>
    <scope>NUCLEOTIDE SEQUENCE [LARGE SCALE GENOMIC DNA]</scope>
    <source>
        <strain evidence="2 3">GYP-11</strain>
    </source>
</reference>
<evidence type="ECO:0000313" key="3">
    <source>
        <dbReference type="Proteomes" id="UP000470384"/>
    </source>
</evidence>
<evidence type="ECO:0000313" key="2">
    <source>
        <dbReference type="EMBL" id="NBG95595.1"/>
    </source>
</evidence>
<accession>A0A845QAC4</accession>
<dbReference type="EMBL" id="WXYQ01000005">
    <property type="protein sequence ID" value="NBG95595.1"/>
    <property type="molecule type" value="Genomic_DNA"/>
</dbReference>
<name>A0A845QAC4_9HYPH</name>
<comment type="caution">
    <text evidence="2">The sequence shown here is derived from an EMBL/GenBank/DDBJ whole genome shotgun (WGS) entry which is preliminary data.</text>
</comment>
<proteinExistence type="inferred from homology"/>
<dbReference type="Proteomes" id="UP000470384">
    <property type="component" value="Unassembled WGS sequence"/>
</dbReference>
<comment type="similarity">
    <text evidence="1">Belongs to the darcynin family.</text>
</comment>
<dbReference type="Pfam" id="PF17074">
    <property type="entry name" value="Darcynin"/>
    <property type="match status" value="1"/>
</dbReference>